<evidence type="ECO:0000313" key="1">
    <source>
        <dbReference type="EMBL" id="KAL3964635.1"/>
    </source>
</evidence>
<evidence type="ECO:0000313" key="2">
    <source>
        <dbReference type="Proteomes" id="UP001638806"/>
    </source>
</evidence>
<dbReference type="Proteomes" id="UP001638806">
    <property type="component" value="Unassembled WGS sequence"/>
</dbReference>
<name>A0ACC4E7K1_PURLI</name>
<organism evidence="1 2">
    <name type="scientific">Purpureocillium lilacinum</name>
    <name type="common">Paecilomyces lilacinus</name>
    <dbReference type="NCBI Taxonomy" id="33203"/>
    <lineage>
        <taxon>Eukaryota</taxon>
        <taxon>Fungi</taxon>
        <taxon>Dikarya</taxon>
        <taxon>Ascomycota</taxon>
        <taxon>Pezizomycotina</taxon>
        <taxon>Sordariomycetes</taxon>
        <taxon>Hypocreomycetidae</taxon>
        <taxon>Hypocreales</taxon>
        <taxon>Ophiocordycipitaceae</taxon>
        <taxon>Purpureocillium</taxon>
    </lineage>
</organism>
<reference evidence="1" key="1">
    <citation type="submission" date="2024-12" db="EMBL/GenBank/DDBJ databases">
        <title>Comparative genomics and development of molecular markers within Purpureocillium lilacinum and among Purpureocillium species.</title>
        <authorList>
            <person name="Yeh Z.-Y."/>
            <person name="Ni N.-T."/>
            <person name="Lo P.-H."/>
            <person name="Mushyakhwo K."/>
            <person name="Lin C.-F."/>
            <person name="Nai Y.-S."/>
        </authorList>
    </citation>
    <scope>NUCLEOTIDE SEQUENCE</scope>
    <source>
        <strain evidence="1">NCHU-NPUST-175</strain>
    </source>
</reference>
<proteinExistence type="predicted"/>
<dbReference type="EMBL" id="JBGNUJ010000002">
    <property type="protein sequence ID" value="KAL3964635.1"/>
    <property type="molecule type" value="Genomic_DNA"/>
</dbReference>
<comment type="caution">
    <text evidence="1">The sequence shown here is derived from an EMBL/GenBank/DDBJ whole genome shotgun (WGS) entry which is preliminary data.</text>
</comment>
<gene>
    <name evidence="1" type="ORF">ACCO45_001639</name>
</gene>
<sequence>MAKEERRHGTRFLGSPANDFITYEPYVMEQWELRGGVRYFGEPSKEVDQNWHNIFEHQNIGFSENLMHSLGREEEGIRLPDGTFFGSLMVFHHLHCLALSYQKNIYHALHPAYYQLDRLKGHEKAMHDEHTKHCLHMLMDAVMCQGDTTVLTMKWEEGGARPIGNLTSPHECVNWDRLMEWVVPNSVDVFADGVLVHPKYAMLLMHLEEVVPSPPTVLPDGISLAEAWHDLHNITAAFHPFISHENDRVPLNIYTRRANVTGNGSGHEFNGSFKEAVATVFDDQMANFTMTYDAGAYLSGNGNGSTLTAQYFEGSNIYVYIRGKQDATGDWWNSENPDTMNSSVDPGGVLINSHIDSVATSYGATDDGVACVSMLQLLSHFTTEGHQPEHGIVLLFNNAEEDGLLGSRAFSSSPLLRFCRTFANLEGWGPAVVQCSSKPQTMKQQLRIRAFPHPLGSVIAKYGYDRGAVMSGTDYEIFANVYGLSGLDIAFYKPRSRYHTVEDDARHTSIDSIWHMLSAALEVAQSLPEKSTSGRSGGRGSRQFTDKGVWFDWLGWVWISFRVADLFAWSLTLVIVTPLTVALIIYALVRMDAWHLGNTTWGDILRFPLAIVFATALTTAPLIAVARLNPLIIYSSSYVV</sequence>
<accession>A0ACC4E7K1</accession>
<keyword evidence="2" id="KW-1185">Reference proteome</keyword>
<protein>
    <submittedName>
        <fullName evidence="1">Uncharacterized protein</fullName>
    </submittedName>
</protein>